<feature type="compositionally biased region" description="Basic and acidic residues" evidence="9">
    <location>
        <begin position="495"/>
        <end position="505"/>
    </location>
</feature>
<keyword evidence="8" id="KW-0449">Lipoprotein</keyword>
<dbReference type="SUPFAM" id="SSF118251">
    <property type="entry name" value="Variant surface glycoprotein MITAT 1.2, VSG 221, C-terminal domain"/>
    <property type="match status" value="1"/>
</dbReference>
<evidence type="ECO:0000256" key="4">
    <source>
        <dbReference type="ARBA" id="ARBA00022622"/>
    </source>
</evidence>
<dbReference type="Gene3D" id="4.10.110.20">
    <property type="entry name" value="Variant surface glycoprotein MITAT 1.2, VSG 221, C-terminal domain"/>
    <property type="match status" value="1"/>
</dbReference>
<comment type="function">
    <text evidence="1">VSG forms a coat on the surface of the parasite. The trypanosome evades the immune response of the host by expressing a series of antigenically distinct VSGs from an estimated 1000 VSG genes.</text>
</comment>
<feature type="domain" description="Trypanosome variant surface glycoprotein C-terminal" evidence="11">
    <location>
        <begin position="417"/>
        <end position="531"/>
    </location>
</feature>
<dbReference type="AlphaFoldDB" id="A0A1J0R5V1"/>
<evidence type="ECO:0000259" key="12">
    <source>
        <dbReference type="Pfam" id="PF13206"/>
    </source>
</evidence>
<accession>A0A1J0R5V1</accession>
<feature type="compositionally biased region" description="Low complexity" evidence="9">
    <location>
        <begin position="394"/>
        <end position="404"/>
    </location>
</feature>
<feature type="domain" description="Trypanosome variant surface glycoprotein B-type N-terminal" evidence="12">
    <location>
        <begin position="16"/>
        <end position="370"/>
    </location>
</feature>
<evidence type="ECO:0000256" key="2">
    <source>
        <dbReference type="ARBA" id="ARBA00004609"/>
    </source>
</evidence>
<dbReference type="GO" id="GO:0005886">
    <property type="term" value="C:plasma membrane"/>
    <property type="evidence" value="ECO:0007669"/>
    <property type="project" value="UniProtKB-SubCell"/>
</dbReference>
<feature type="compositionally biased region" description="Basic and acidic residues" evidence="9">
    <location>
        <begin position="443"/>
        <end position="456"/>
    </location>
</feature>
<evidence type="ECO:0000259" key="11">
    <source>
        <dbReference type="Pfam" id="PF10659"/>
    </source>
</evidence>
<keyword evidence="6" id="KW-0472">Membrane</keyword>
<comment type="subcellular location">
    <subcellularLocation>
        <location evidence="2">Cell membrane</location>
        <topology evidence="2">Lipid-anchor</topology>
        <topology evidence="2">GPI-anchor</topology>
    </subcellularLocation>
</comment>
<evidence type="ECO:0000256" key="10">
    <source>
        <dbReference type="SAM" id="SignalP"/>
    </source>
</evidence>
<dbReference type="Pfam" id="PF10659">
    <property type="entry name" value="Trypan_glycop_C"/>
    <property type="match status" value="1"/>
</dbReference>
<keyword evidence="5 10" id="KW-0732">Signal</keyword>
<evidence type="ECO:0000256" key="8">
    <source>
        <dbReference type="ARBA" id="ARBA00023288"/>
    </source>
</evidence>
<evidence type="ECO:0000256" key="6">
    <source>
        <dbReference type="ARBA" id="ARBA00023136"/>
    </source>
</evidence>
<dbReference type="InterPro" id="IPR027446">
    <property type="entry name" value="VSG_C_dom_sf"/>
</dbReference>
<proteinExistence type="predicted"/>
<feature type="compositionally biased region" description="Basic and acidic residues" evidence="9">
    <location>
        <begin position="464"/>
        <end position="474"/>
    </location>
</feature>
<evidence type="ECO:0000256" key="3">
    <source>
        <dbReference type="ARBA" id="ARBA00022475"/>
    </source>
</evidence>
<reference evidence="13" key="1">
    <citation type="submission" date="2016-08" db="EMBL/GenBank/DDBJ databases">
        <title>VSG repertoire of Trypanosoma brucei EATRO 1125.</title>
        <authorList>
            <person name="Cross G.A."/>
        </authorList>
    </citation>
    <scope>NUCLEOTIDE SEQUENCE</scope>
    <source>
        <strain evidence="13">EATRO 1125</strain>
    </source>
</reference>
<feature type="region of interest" description="Disordered" evidence="9">
    <location>
        <begin position="443"/>
        <end position="505"/>
    </location>
</feature>
<dbReference type="VEuPathDB" id="TriTrypDB:Tb927.1.05"/>
<keyword evidence="7" id="KW-0325">Glycoprotein</keyword>
<keyword evidence="4" id="KW-0336">GPI-anchor</keyword>
<feature type="signal peptide" evidence="10">
    <location>
        <begin position="1"/>
        <end position="19"/>
    </location>
</feature>
<dbReference type="Pfam" id="PF13206">
    <property type="entry name" value="VSG_B"/>
    <property type="match status" value="1"/>
</dbReference>
<dbReference type="VEuPathDB" id="TriTrypDB:Tb427_000496800"/>
<evidence type="ECO:0000313" key="13">
    <source>
        <dbReference type="EMBL" id="APD73216.1"/>
    </source>
</evidence>
<dbReference type="GO" id="GO:0098552">
    <property type="term" value="C:side of membrane"/>
    <property type="evidence" value="ECO:0007669"/>
    <property type="project" value="UniProtKB-KW"/>
</dbReference>
<organism evidence="13">
    <name type="scientific">Trypanosoma brucei</name>
    <dbReference type="NCBI Taxonomy" id="5691"/>
    <lineage>
        <taxon>Eukaryota</taxon>
        <taxon>Discoba</taxon>
        <taxon>Euglenozoa</taxon>
        <taxon>Kinetoplastea</taxon>
        <taxon>Metakinetoplastina</taxon>
        <taxon>Trypanosomatida</taxon>
        <taxon>Trypanosomatidae</taxon>
        <taxon>Trypanosoma</taxon>
    </lineage>
</organism>
<evidence type="ECO:0000256" key="7">
    <source>
        <dbReference type="ARBA" id="ARBA00023180"/>
    </source>
</evidence>
<evidence type="ECO:0000256" key="1">
    <source>
        <dbReference type="ARBA" id="ARBA00002523"/>
    </source>
</evidence>
<feature type="chain" id="PRO_5012678481" evidence="10">
    <location>
        <begin position="20"/>
        <end position="531"/>
    </location>
</feature>
<dbReference type="InterPro" id="IPR019609">
    <property type="entry name" value="Variant_surf_glycoprt_trypan_C"/>
</dbReference>
<evidence type="ECO:0000256" key="9">
    <source>
        <dbReference type="SAM" id="MobiDB-lite"/>
    </source>
</evidence>
<keyword evidence="3" id="KW-1003">Cell membrane</keyword>
<name>A0A1J0R5V1_9TRYP</name>
<evidence type="ECO:0000256" key="5">
    <source>
        <dbReference type="ARBA" id="ARBA00022729"/>
    </source>
</evidence>
<dbReference type="InterPro" id="IPR025932">
    <property type="entry name" value="Trypano_VSG_B_N_dom"/>
</dbReference>
<feature type="region of interest" description="Disordered" evidence="9">
    <location>
        <begin position="388"/>
        <end position="409"/>
    </location>
</feature>
<sequence>MITVLLLVLLLEGNLQVRAHLAAGENSGAFTALCGLITLAKSQPATFPKPTELDSIINTIAAINLTVSDDNFGAKIDKDTTWDKATAEYRQTLPGWEHRHDAYAQAKKLLAGENKGAFEPWKKHKSSNEVKQQVNLIADQAFAIIEAAAGDIQNVLDTQQTIDKQNEALYGTKTENADTYKVGTAAGSNSRANVCSQTGVSHIRKPGFSFVQDALCLCATGPASDAAQGKACCEECAKDNGDATTLAPDNSDPAKWIKLAAACDKLKLNNKLNEQTVAAATAALAGQLTHKTSTQTESNNVLGSIEGTGSAGCTGNHNTNGGKCVVYKNGLTTTGDNKVNWLVALQQAAKHEKTRATSADNLQQAVLQLTALNNSLALLLHSPLMETRTKQQEAATTGSGNSTTARKEKQEEAEKYCNKLDKDTDCTANQKCAWNDKAADPKKKCTLSEEGKEKAVQKTNQETGGKDEKPDRSKLTTQPECEAVNKDGKKRCRWEKRDDSKREQDTVKCRDSSILVNKKFDLMASVFVTLV</sequence>
<protein>
    <submittedName>
        <fullName evidence="13">Variant surface glycoprotein 1125.443</fullName>
    </submittedName>
</protein>
<dbReference type="EMBL" id="KX699260">
    <property type="protein sequence ID" value="APD73216.1"/>
    <property type="molecule type" value="Genomic_DNA"/>
</dbReference>